<evidence type="ECO:0000256" key="6">
    <source>
        <dbReference type="ARBA" id="ARBA00023136"/>
    </source>
</evidence>
<dbReference type="InterPro" id="IPR035952">
    <property type="entry name" value="Rhomboid-like_sf"/>
</dbReference>
<dbReference type="SUPFAM" id="SSF144091">
    <property type="entry name" value="Rhomboid-like"/>
    <property type="match status" value="1"/>
</dbReference>
<proteinExistence type="inferred from homology"/>
<evidence type="ECO:0000313" key="9">
    <source>
        <dbReference type="EMBL" id="ORZ40364.1"/>
    </source>
</evidence>
<protein>
    <recommendedName>
        <fullName evidence="7">Derlin</fullName>
    </recommendedName>
</protein>
<evidence type="ECO:0000256" key="8">
    <source>
        <dbReference type="SAM" id="MobiDB-lite"/>
    </source>
</evidence>
<dbReference type="GO" id="GO:0005789">
    <property type="term" value="C:endoplasmic reticulum membrane"/>
    <property type="evidence" value="ECO:0007669"/>
    <property type="project" value="UniProtKB-SubCell"/>
</dbReference>
<dbReference type="OrthoDB" id="1716531at2759"/>
<comment type="function">
    <text evidence="7">May be involved in the degradation of misfolded endoplasmic reticulum (ER) luminal proteins.</text>
</comment>
<dbReference type="EMBL" id="MCFL01000003">
    <property type="protein sequence ID" value="ORZ40364.1"/>
    <property type="molecule type" value="Genomic_DNA"/>
</dbReference>
<feature type="compositionally biased region" description="Basic and acidic residues" evidence="8">
    <location>
        <begin position="269"/>
        <end position="278"/>
    </location>
</feature>
<evidence type="ECO:0000313" key="10">
    <source>
        <dbReference type="Proteomes" id="UP000193411"/>
    </source>
</evidence>
<reference evidence="9 10" key="1">
    <citation type="submission" date="2016-07" db="EMBL/GenBank/DDBJ databases">
        <title>Pervasive Adenine N6-methylation of Active Genes in Fungi.</title>
        <authorList>
            <consortium name="DOE Joint Genome Institute"/>
            <person name="Mondo S.J."/>
            <person name="Dannebaum R.O."/>
            <person name="Kuo R.C."/>
            <person name="Labutti K."/>
            <person name="Haridas S."/>
            <person name="Kuo A."/>
            <person name="Salamov A."/>
            <person name="Ahrendt S.R."/>
            <person name="Lipzen A."/>
            <person name="Sullivan W."/>
            <person name="Andreopoulos W.B."/>
            <person name="Clum A."/>
            <person name="Lindquist E."/>
            <person name="Daum C."/>
            <person name="Ramamoorthy G.K."/>
            <person name="Gryganskyi A."/>
            <person name="Culley D."/>
            <person name="Magnuson J.K."/>
            <person name="James T.Y."/>
            <person name="O'Malley M.A."/>
            <person name="Stajich J.E."/>
            <person name="Spatafora J.W."/>
            <person name="Visel A."/>
            <person name="Grigoriev I.V."/>
        </authorList>
    </citation>
    <scope>NUCLEOTIDE SEQUENCE [LARGE SCALE GENOMIC DNA]</scope>
    <source>
        <strain evidence="9 10">PL171</strain>
    </source>
</reference>
<comment type="subcellular location">
    <subcellularLocation>
        <location evidence="1 7">Endoplasmic reticulum membrane</location>
        <topology evidence="1 7">Multi-pass membrane protein</topology>
    </subcellularLocation>
</comment>
<dbReference type="Pfam" id="PF04511">
    <property type="entry name" value="DER1"/>
    <property type="match status" value="1"/>
</dbReference>
<keyword evidence="6 7" id="KW-0472">Membrane</keyword>
<feature type="transmembrane region" description="Helical" evidence="7">
    <location>
        <begin position="95"/>
        <end position="113"/>
    </location>
</feature>
<keyword evidence="10" id="KW-1185">Reference proteome</keyword>
<name>A0A1Y2I2A9_9FUNG</name>
<dbReference type="AlphaFoldDB" id="A0A1Y2I2A9"/>
<evidence type="ECO:0000256" key="5">
    <source>
        <dbReference type="ARBA" id="ARBA00022989"/>
    </source>
</evidence>
<evidence type="ECO:0000256" key="4">
    <source>
        <dbReference type="ARBA" id="ARBA00022824"/>
    </source>
</evidence>
<evidence type="ECO:0000256" key="2">
    <source>
        <dbReference type="ARBA" id="ARBA00008917"/>
    </source>
</evidence>
<keyword evidence="5 7" id="KW-1133">Transmembrane helix</keyword>
<keyword evidence="3 7" id="KW-0812">Transmembrane</keyword>
<evidence type="ECO:0000256" key="1">
    <source>
        <dbReference type="ARBA" id="ARBA00004477"/>
    </source>
</evidence>
<feature type="transmembrane region" description="Helical" evidence="7">
    <location>
        <begin position="120"/>
        <end position="138"/>
    </location>
</feature>
<sequence length="288" mass="32240">MDRLYASYLDIPPITRTWASLTVAMAILTQLQVLSPFHLYFDTFFIYKRQQYWRLFTSYFFVAPFGVDFLFHIYILSRYSRLLEEGSYRNRPADFALLLIGSALLTLVIAHLLPTMPSTWALPFLSGPVTSALTYVWARRNPFLRMSLFGLFEFQAPFLPWAMAGLSALLHGAVPTADLLGLGIGHVYWFLEDIYPRTVGAGGRARGKVLKTPRFMMLLFGQQPSDVPEVVTEVPPPPPPQQQQQQDAGAVRVPAGEEAAVDGGARDFAGADRDELREPLLANPGDAR</sequence>
<gene>
    <name evidence="9" type="ORF">BCR44DRAFT_400432</name>
</gene>
<keyword evidence="4 7" id="KW-0256">Endoplasmic reticulum</keyword>
<evidence type="ECO:0000256" key="3">
    <source>
        <dbReference type="ARBA" id="ARBA00022692"/>
    </source>
</evidence>
<dbReference type="PANTHER" id="PTHR11009">
    <property type="entry name" value="DER1-LIKE PROTEIN, DERLIN"/>
    <property type="match status" value="1"/>
</dbReference>
<feature type="region of interest" description="Disordered" evidence="8">
    <location>
        <begin position="227"/>
        <end position="288"/>
    </location>
</feature>
<dbReference type="GO" id="GO:0006950">
    <property type="term" value="P:response to stress"/>
    <property type="evidence" value="ECO:0007669"/>
    <property type="project" value="UniProtKB-ARBA"/>
</dbReference>
<organism evidence="9 10">
    <name type="scientific">Catenaria anguillulae PL171</name>
    <dbReference type="NCBI Taxonomy" id="765915"/>
    <lineage>
        <taxon>Eukaryota</taxon>
        <taxon>Fungi</taxon>
        <taxon>Fungi incertae sedis</taxon>
        <taxon>Blastocladiomycota</taxon>
        <taxon>Blastocladiomycetes</taxon>
        <taxon>Blastocladiales</taxon>
        <taxon>Catenariaceae</taxon>
        <taxon>Catenaria</taxon>
    </lineage>
</organism>
<dbReference type="Proteomes" id="UP000193411">
    <property type="component" value="Unassembled WGS sequence"/>
</dbReference>
<comment type="caution">
    <text evidence="9">The sequence shown here is derived from an EMBL/GenBank/DDBJ whole genome shotgun (WGS) entry which is preliminary data.</text>
</comment>
<accession>A0A1Y2I2A9</accession>
<feature type="transmembrane region" description="Helical" evidence="7">
    <location>
        <begin position="20"/>
        <end position="41"/>
    </location>
</feature>
<feature type="transmembrane region" description="Helical" evidence="7">
    <location>
        <begin position="53"/>
        <end position="75"/>
    </location>
</feature>
<dbReference type="STRING" id="765915.A0A1Y2I2A9"/>
<evidence type="ECO:0000256" key="7">
    <source>
        <dbReference type="RuleBase" id="RU363059"/>
    </source>
</evidence>
<comment type="similarity">
    <text evidence="2 7">Belongs to the derlin family.</text>
</comment>
<dbReference type="InterPro" id="IPR007599">
    <property type="entry name" value="DER1"/>
</dbReference>